<dbReference type="InterPro" id="IPR036105">
    <property type="entry name" value="DiNase_FeMo-co_biosyn_sf"/>
</dbReference>
<dbReference type="PANTHER" id="PTHR42983:SF1">
    <property type="entry name" value="IRON-MOLYBDENUM PROTEIN"/>
    <property type="match status" value="1"/>
</dbReference>
<organism evidence="2 3">
    <name type="scientific">candidate division KSB3 bacterium</name>
    <dbReference type="NCBI Taxonomy" id="2044937"/>
    <lineage>
        <taxon>Bacteria</taxon>
        <taxon>candidate division KSB3</taxon>
    </lineage>
</organism>
<comment type="caution">
    <text evidence="2">The sequence shown here is derived from an EMBL/GenBank/DDBJ whole genome shotgun (WGS) entry which is preliminary data.</text>
</comment>
<evidence type="ECO:0000313" key="3">
    <source>
        <dbReference type="Proteomes" id="UP000229740"/>
    </source>
</evidence>
<name>A0A2G6E746_9BACT</name>
<dbReference type="AlphaFoldDB" id="A0A2G6E746"/>
<dbReference type="PANTHER" id="PTHR42983">
    <property type="entry name" value="DINITROGENASE IRON-MOLYBDENUM COFACTOR PROTEIN-RELATED"/>
    <property type="match status" value="1"/>
</dbReference>
<evidence type="ECO:0000259" key="1">
    <source>
        <dbReference type="Pfam" id="PF02579"/>
    </source>
</evidence>
<dbReference type="EMBL" id="PDPS01000026">
    <property type="protein sequence ID" value="PID57598.1"/>
    <property type="molecule type" value="Genomic_DNA"/>
</dbReference>
<dbReference type="SUPFAM" id="SSF53146">
    <property type="entry name" value="Nitrogenase accessory factor-like"/>
    <property type="match status" value="1"/>
</dbReference>
<dbReference type="InterPro" id="IPR003731">
    <property type="entry name" value="Di-Nase_FeMo-co_biosynth"/>
</dbReference>
<dbReference type="Gene3D" id="3.30.420.130">
    <property type="entry name" value="Dinitrogenase iron-molybdenum cofactor biosynthesis domain"/>
    <property type="match status" value="1"/>
</dbReference>
<sequence>MKICVPVHEPNDLKSELSPHFGHAQHFAVLDDSNGELNFIENIGRHHGGTLTPAEILHEAGVDVLICGSLGVKALRLCQQFNIKVYNASSGTVEELIAAFKAGQLAEASEGTACHHDHAH</sequence>
<dbReference type="InterPro" id="IPR033913">
    <property type="entry name" value="MTH1175_dom"/>
</dbReference>
<dbReference type="Pfam" id="PF02579">
    <property type="entry name" value="Nitro_FeMo-Co"/>
    <property type="match status" value="1"/>
</dbReference>
<protein>
    <submittedName>
        <fullName evidence="2">Dinitrogenase iron-molybdenum cofactor biosynthesis protein</fullName>
    </submittedName>
</protein>
<dbReference type="Proteomes" id="UP000229740">
    <property type="component" value="Unassembled WGS sequence"/>
</dbReference>
<reference evidence="2 3" key="1">
    <citation type="submission" date="2017-10" db="EMBL/GenBank/DDBJ databases">
        <title>Novel microbial diversity and functional potential in the marine mammal oral microbiome.</title>
        <authorList>
            <person name="Dudek N.K."/>
            <person name="Sun C.L."/>
            <person name="Burstein D."/>
            <person name="Kantor R.S."/>
            <person name="Aliaga Goltsman D.S."/>
            <person name="Bik E.M."/>
            <person name="Thomas B.C."/>
            <person name="Banfield J.F."/>
            <person name="Relman D.A."/>
        </authorList>
    </citation>
    <scope>NUCLEOTIDE SEQUENCE [LARGE SCALE GENOMIC DNA]</scope>
    <source>
        <strain evidence="2">DOLZORAL124_49_17</strain>
    </source>
</reference>
<proteinExistence type="predicted"/>
<feature type="domain" description="Dinitrogenase iron-molybdenum cofactor biosynthesis" evidence="1">
    <location>
        <begin position="14"/>
        <end position="101"/>
    </location>
</feature>
<gene>
    <name evidence="2" type="ORF">CSB45_07170</name>
</gene>
<accession>A0A2G6E746</accession>
<evidence type="ECO:0000313" key="2">
    <source>
        <dbReference type="EMBL" id="PID57598.1"/>
    </source>
</evidence>
<dbReference type="CDD" id="cd00851">
    <property type="entry name" value="MTH1175"/>
    <property type="match status" value="1"/>
</dbReference>